<protein>
    <submittedName>
        <fullName evidence="5">Dipeptide transport ATP-binding protein DppF</fullName>
    </submittedName>
</protein>
<evidence type="ECO:0000256" key="1">
    <source>
        <dbReference type="ARBA" id="ARBA00022448"/>
    </source>
</evidence>
<dbReference type="PROSITE" id="PS00211">
    <property type="entry name" value="ABC_TRANSPORTER_1"/>
    <property type="match status" value="1"/>
</dbReference>
<dbReference type="GO" id="GO:0055085">
    <property type="term" value="P:transmembrane transport"/>
    <property type="evidence" value="ECO:0007669"/>
    <property type="project" value="UniProtKB-ARBA"/>
</dbReference>
<dbReference type="InterPro" id="IPR017871">
    <property type="entry name" value="ABC_transporter-like_CS"/>
</dbReference>
<keyword evidence="3 5" id="KW-0067">ATP-binding</keyword>
<dbReference type="PROSITE" id="PS50893">
    <property type="entry name" value="ABC_TRANSPORTER_2"/>
    <property type="match status" value="1"/>
</dbReference>
<proteinExistence type="predicted"/>
<dbReference type="RefSeq" id="WP_039981322.1">
    <property type="nucleotide sequence ID" value="NZ_BAOJ01000056.1"/>
</dbReference>
<sequence>MKQVIVAVDSISKEFVTRQSFSHTLKIQALDKISIDVAKGETLAIVGESGSGKSTLARQIMRLSKFDEGKISMLFNGELTPIYEIPRKEFYSKIQMVFQDPYSSLNPRKRIWQLVSSPLAVNRRVSSQNRKDAAAKYLKMVGVAEQYLDAYPHQLSGGQRQRVGIARALVTNPEVLILDEPLSALDMSIQAQIINLLLDLQQQLGLTYIIISHALPVVKFIADSVGVMYSGRLVEYGVATEVIEKPIHPYTKELVRSSLLTREDVVSTKEFNSTLPSNGCQFAPRCQHVSHQCLSNVPANRNVSGRQIACVLESIHLEENI</sequence>
<dbReference type="Proteomes" id="UP000321922">
    <property type="component" value="Unassembled WGS sequence"/>
</dbReference>
<dbReference type="EMBL" id="BJXJ01000007">
    <property type="protein sequence ID" value="GEM74832.1"/>
    <property type="molecule type" value="Genomic_DNA"/>
</dbReference>
<feature type="domain" description="ABC transporter" evidence="4">
    <location>
        <begin position="6"/>
        <end position="255"/>
    </location>
</feature>
<dbReference type="InterPro" id="IPR027417">
    <property type="entry name" value="P-loop_NTPase"/>
</dbReference>
<evidence type="ECO:0000256" key="2">
    <source>
        <dbReference type="ARBA" id="ARBA00022741"/>
    </source>
</evidence>
<dbReference type="InterPro" id="IPR003439">
    <property type="entry name" value="ABC_transporter-like_ATP-bd"/>
</dbReference>
<dbReference type="AlphaFoldDB" id="A0A511QEF4"/>
<dbReference type="SMART" id="SM00382">
    <property type="entry name" value="AAA"/>
    <property type="match status" value="1"/>
</dbReference>
<dbReference type="GO" id="GO:0016887">
    <property type="term" value="F:ATP hydrolysis activity"/>
    <property type="evidence" value="ECO:0007669"/>
    <property type="project" value="InterPro"/>
</dbReference>
<dbReference type="NCBIfam" id="TIGR01727">
    <property type="entry name" value="oligo_HPY"/>
    <property type="match status" value="1"/>
</dbReference>
<evidence type="ECO:0000313" key="5">
    <source>
        <dbReference type="EMBL" id="GEM74832.1"/>
    </source>
</evidence>
<dbReference type="GO" id="GO:0005524">
    <property type="term" value="F:ATP binding"/>
    <property type="evidence" value="ECO:0007669"/>
    <property type="project" value="UniProtKB-KW"/>
</dbReference>
<gene>
    <name evidence="5" type="primary">dppF</name>
    <name evidence="5" type="ORF">VSA01S_09440</name>
</gene>
<dbReference type="GO" id="GO:0015833">
    <property type="term" value="P:peptide transport"/>
    <property type="evidence" value="ECO:0007669"/>
    <property type="project" value="InterPro"/>
</dbReference>
<organism evidence="5 6">
    <name type="scientific">Vibrio sagamiensis NBRC 104589</name>
    <dbReference type="NCBI Taxonomy" id="1219064"/>
    <lineage>
        <taxon>Bacteria</taxon>
        <taxon>Pseudomonadati</taxon>
        <taxon>Pseudomonadota</taxon>
        <taxon>Gammaproteobacteria</taxon>
        <taxon>Vibrionales</taxon>
        <taxon>Vibrionaceae</taxon>
        <taxon>Vibrio</taxon>
    </lineage>
</organism>
<keyword evidence="1" id="KW-0813">Transport</keyword>
<keyword evidence="2" id="KW-0547">Nucleotide-binding</keyword>
<dbReference type="FunFam" id="3.40.50.300:FF:000016">
    <property type="entry name" value="Oligopeptide ABC transporter ATP-binding component"/>
    <property type="match status" value="1"/>
</dbReference>
<name>A0A511QEF4_9VIBR</name>
<dbReference type="InterPro" id="IPR003593">
    <property type="entry name" value="AAA+_ATPase"/>
</dbReference>
<accession>A0A511QEF4</accession>
<dbReference type="OrthoDB" id="9784450at2"/>
<reference evidence="5 6" key="1">
    <citation type="submission" date="2019-07" db="EMBL/GenBank/DDBJ databases">
        <title>Whole genome shotgun sequence of Vibrio sagamiensis NBRC 104589.</title>
        <authorList>
            <person name="Hosoyama A."/>
            <person name="Uohara A."/>
            <person name="Ohji S."/>
            <person name="Ichikawa N."/>
        </authorList>
    </citation>
    <scope>NUCLEOTIDE SEQUENCE [LARGE SCALE GENOMIC DNA]</scope>
    <source>
        <strain evidence="5 6">NBRC 104589</strain>
    </source>
</reference>
<dbReference type="SUPFAM" id="SSF52540">
    <property type="entry name" value="P-loop containing nucleoside triphosphate hydrolases"/>
    <property type="match status" value="1"/>
</dbReference>
<dbReference type="Gene3D" id="3.40.50.300">
    <property type="entry name" value="P-loop containing nucleotide triphosphate hydrolases"/>
    <property type="match status" value="1"/>
</dbReference>
<dbReference type="Pfam" id="PF00005">
    <property type="entry name" value="ABC_tran"/>
    <property type="match status" value="1"/>
</dbReference>
<dbReference type="InterPro" id="IPR050319">
    <property type="entry name" value="ABC_transp_ATP-bind"/>
</dbReference>
<evidence type="ECO:0000313" key="6">
    <source>
        <dbReference type="Proteomes" id="UP000321922"/>
    </source>
</evidence>
<dbReference type="CDD" id="cd03257">
    <property type="entry name" value="ABC_NikE_OppD_transporters"/>
    <property type="match status" value="1"/>
</dbReference>
<dbReference type="InterPro" id="IPR013563">
    <property type="entry name" value="Oligopep_ABC_C"/>
</dbReference>
<keyword evidence="6" id="KW-1185">Reference proteome</keyword>
<dbReference type="PANTHER" id="PTHR43776">
    <property type="entry name" value="TRANSPORT ATP-BINDING PROTEIN"/>
    <property type="match status" value="1"/>
</dbReference>
<comment type="caution">
    <text evidence="5">The sequence shown here is derived from an EMBL/GenBank/DDBJ whole genome shotgun (WGS) entry which is preliminary data.</text>
</comment>
<dbReference type="Pfam" id="PF08352">
    <property type="entry name" value="oligo_HPY"/>
    <property type="match status" value="1"/>
</dbReference>
<evidence type="ECO:0000259" key="4">
    <source>
        <dbReference type="PROSITE" id="PS50893"/>
    </source>
</evidence>
<evidence type="ECO:0000256" key="3">
    <source>
        <dbReference type="ARBA" id="ARBA00022840"/>
    </source>
</evidence>